<dbReference type="EMBL" id="MIPY01000062">
    <property type="protein sequence ID" value="OES24397.1"/>
    <property type="molecule type" value="Genomic_DNA"/>
</dbReference>
<dbReference type="InterPro" id="IPR013424">
    <property type="entry name" value="Ice-binding_C"/>
</dbReference>
<name>A0AB36FMT7_ALTMA</name>
<dbReference type="RefSeq" id="WP_069945551.1">
    <property type="nucleotide sequence ID" value="NZ_MIPW01000045.1"/>
</dbReference>
<keyword evidence="2" id="KW-1185">Reference proteome</keyword>
<organism evidence="1 2">
    <name type="scientific">Alteromonas macleodii</name>
    <name type="common">Pseudoalteromonas macleodii</name>
    <dbReference type="NCBI Taxonomy" id="28108"/>
    <lineage>
        <taxon>Bacteria</taxon>
        <taxon>Pseudomonadati</taxon>
        <taxon>Pseudomonadota</taxon>
        <taxon>Gammaproteobacteria</taxon>
        <taxon>Alteromonadales</taxon>
        <taxon>Alteromonadaceae</taxon>
        <taxon>Alteromonas/Salinimonas group</taxon>
        <taxon>Alteromonas</taxon>
    </lineage>
</organism>
<sequence length="226" mass="25624">MKHILTTLLLLLISKATYADIIKYEYSLNYIGYEYYGVNYLDESQIASELDDLNTNPIEVSFTYDDTLMYYSYWLDGENRVGQFGGGDDTLWSRSGPSRGDDYFDFTAFNISRVHSLLEGLIVRMPEITTTNYLSGSSAYTLTNPSVDLFTIERDYYSFSLEDSTSQQTSRVIFYLNESSQLAVDFESSLVSRTATPSQSNISVPEPQTGIILAMGAMLLLLRRCR</sequence>
<evidence type="ECO:0000313" key="1">
    <source>
        <dbReference type="EMBL" id="OES24397.1"/>
    </source>
</evidence>
<proteinExistence type="predicted"/>
<gene>
    <name evidence="1" type="ORF">BFV95_4826</name>
</gene>
<dbReference type="NCBIfam" id="TIGR02595">
    <property type="entry name" value="PEP_CTERM"/>
    <property type="match status" value="1"/>
</dbReference>
<reference evidence="1 2" key="1">
    <citation type="submission" date="2016-09" db="EMBL/GenBank/DDBJ databases">
        <title>Draft Genome Sequence of four Alteromonas macleodii strains isolated from copper coupons and grown long-term at elevated copper levels.</title>
        <authorList>
            <person name="Cusick K."/>
            <person name="Dale J."/>
            <person name="Little B."/>
            <person name="Biffinger J."/>
        </authorList>
    </citation>
    <scope>NUCLEOTIDE SEQUENCE [LARGE SCALE GENOMIC DNA]</scope>
    <source>
        <strain evidence="1 2">KCP01</strain>
    </source>
</reference>
<evidence type="ECO:0000313" key="2">
    <source>
        <dbReference type="Proteomes" id="UP000095392"/>
    </source>
</evidence>
<dbReference type="AlphaFoldDB" id="A0AB36FMT7"/>
<accession>A0AB36FMT7</accession>
<protein>
    <submittedName>
        <fullName evidence="1">PEP-CTERM protein-sorting domain protein</fullName>
    </submittedName>
</protein>
<dbReference type="Proteomes" id="UP000095392">
    <property type="component" value="Unassembled WGS sequence"/>
</dbReference>
<comment type="caution">
    <text evidence="1">The sequence shown here is derived from an EMBL/GenBank/DDBJ whole genome shotgun (WGS) entry which is preliminary data.</text>
</comment>